<reference evidence="8 9" key="1">
    <citation type="submission" date="2020-04" db="EMBL/GenBank/DDBJ databases">
        <title>Ferrimonas sp. S7 isolated from sea water.</title>
        <authorList>
            <person name="Bae S.S."/>
            <person name="Baek K."/>
        </authorList>
    </citation>
    <scope>NUCLEOTIDE SEQUENCE [LARGE SCALE GENOMIC DNA]</scope>
    <source>
        <strain evidence="8 9">S7</strain>
    </source>
</reference>
<keyword evidence="8" id="KW-0378">Hydrolase</keyword>
<gene>
    <name evidence="8" type="ORF">HER31_14345</name>
</gene>
<keyword evidence="4 6" id="KW-0472">Membrane</keyword>
<dbReference type="GO" id="GO:0006508">
    <property type="term" value="P:proteolysis"/>
    <property type="evidence" value="ECO:0007669"/>
    <property type="project" value="UniProtKB-KW"/>
</dbReference>
<keyword evidence="8" id="KW-0645">Protease</keyword>
<dbReference type="PANTHER" id="PTHR43731:SF9">
    <property type="entry name" value="SLR1461 PROTEIN"/>
    <property type="match status" value="1"/>
</dbReference>
<keyword evidence="3 6" id="KW-1133">Transmembrane helix</keyword>
<dbReference type="Pfam" id="PF01694">
    <property type="entry name" value="Rhomboid"/>
    <property type="match status" value="1"/>
</dbReference>
<dbReference type="SUPFAM" id="SSF144091">
    <property type="entry name" value="Rhomboid-like"/>
    <property type="match status" value="1"/>
</dbReference>
<evidence type="ECO:0000256" key="2">
    <source>
        <dbReference type="ARBA" id="ARBA00022692"/>
    </source>
</evidence>
<dbReference type="RefSeq" id="WP_168661478.1">
    <property type="nucleotide sequence ID" value="NZ_CP051180.1"/>
</dbReference>
<feature type="region of interest" description="Disordered" evidence="5">
    <location>
        <begin position="195"/>
        <end position="232"/>
    </location>
</feature>
<dbReference type="InterPro" id="IPR022764">
    <property type="entry name" value="Peptidase_S54_rhomboid_dom"/>
</dbReference>
<name>A0A6H1UFW1_9GAMM</name>
<feature type="domain" description="Peptidase S54 rhomboid" evidence="7">
    <location>
        <begin position="52"/>
        <end position="184"/>
    </location>
</feature>
<evidence type="ECO:0000256" key="6">
    <source>
        <dbReference type="SAM" id="Phobius"/>
    </source>
</evidence>
<feature type="transmembrane region" description="Helical" evidence="6">
    <location>
        <begin position="165"/>
        <end position="185"/>
    </location>
</feature>
<dbReference type="InterPro" id="IPR050925">
    <property type="entry name" value="Rhomboid_protease_S54"/>
</dbReference>
<dbReference type="Gene3D" id="1.20.1540.10">
    <property type="entry name" value="Rhomboid-like"/>
    <property type="match status" value="1"/>
</dbReference>
<dbReference type="PANTHER" id="PTHR43731">
    <property type="entry name" value="RHOMBOID PROTEASE"/>
    <property type="match status" value="1"/>
</dbReference>
<evidence type="ECO:0000313" key="9">
    <source>
        <dbReference type="Proteomes" id="UP000501602"/>
    </source>
</evidence>
<keyword evidence="2 6" id="KW-0812">Transmembrane</keyword>
<organism evidence="8 9">
    <name type="scientific">Ferrimonas lipolytica</name>
    <dbReference type="NCBI Taxonomy" id="2724191"/>
    <lineage>
        <taxon>Bacteria</taxon>
        <taxon>Pseudomonadati</taxon>
        <taxon>Pseudomonadota</taxon>
        <taxon>Gammaproteobacteria</taxon>
        <taxon>Alteromonadales</taxon>
        <taxon>Ferrimonadaceae</taxon>
        <taxon>Ferrimonas</taxon>
    </lineage>
</organism>
<keyword evidence="9" id="KW-1185">Reference proteome</keyword>
<feature type="transmembrane region" description="Helical" evidence="6">
    <location>
        <begin position="91"/>
        <end position="109"/>
    </location>
</feature>
<evidence type="ECO:0000256" key="5">
    <source>
        <dbReference type="SAM" id="MobiDB-lite"/>
    </source>
</evidence>
<comment type="subcellular location">
    <subcellularLocation>
        <location evidence="1">Membrane</location>
        <topology evidence="1">Multi-pass membrane protein</topology>
    </subcellularLocation>
</comment>
<feature type="transmembrane region" description="Helical" evidence="6">
    <location>
        <begin position="60"/>
        <end position="84"/>
    </location>
</feature>
<evidence type="ECO:0000313" key="8">
    <source>
        <dbReference type="EMBL" id="QIZ77971.1"/>
    </source>
</evidence>
<sequence>MKRISDALAPLKQSIKLSLGFAGLLWAIWLFEVLSGYSLHQYGIYPREWFGVWGILAAPFIHGSAAHLAANSTGIVILGAALLYGYPKSRWKVLLTIYLIAGCGVWLVGRSSYHFGASGITYGLFFYLLVVSLIRLDLRSIGLMMLAFFMFGSMVYGILPRDPSISFESHLFGAAGGVLAALWFGRDDPVPRRKRYQWEQEDDDPTEGLWQQEPEQLESREQYRQSQREHLR</sequence>
<dbReference type="GO" id="GO:0016020">
    <property type="term" value="C:membrane"/>
    <property type="evidence" value="ECO:0007669"/>
    <property type="project" value="UniProtKB-SubCell"/>
</dbReference>
<proteinExistence type="predicted"/>
<dbReference type="AlphaFoldDB" id="A0A6H1UFW1"/>
<evidence type="ECO:0000256" key="3">
    <source>
        <dbReference type="ARBA" id="ARBA00022989"/>
    </source>
</evidence>
<feature type="transmembrane region" description="Helical" evidence="6">
    <location>
        <begin position="115"/>
        <end position="134"/>
    </location>
</feature>
<feature type="transmembrane region" description="Helical" evidence="6">
    <location>
        <begin position="141"/>
        <end position="159"/>
    </location>
</feature>
<dbReference type="Proteomes" id="UP000501602">
    <property type="component" value="Chromosome"/>
</dbReference>
<evidence type="ECO:0000256" key="4">
    <source>
        <dbReference type="ARBA" id="ARBA00023136"/>
    </source>
</evidence>
<feature type="transmembrane region" description="Helical" evidence="6">
    <location>
        <begin position="21"/>
        <end position="40"/>
    </location>
</feature>
<feature type="compositionally biased region" description="Basic and acidic residues" evidence="5">
    <location>
        <begin position="217"/>
        <end position="232"/>
    </location>
</feature>
<accession>A0A6H1UFW1</accession>
<evidence type="ECO:0000256" key="1">
    <source>
        <dbReference type="ARBA" id="ARBA00004141"/>
    </source>
</evidence>
<dbReference type="InterPro" id="IPR035952">
    <property type="entry name" value="Rhomboid-like_sf"/>
</dbReference>
<dbReference type="KEGG" id="fes:HER31_14345"/>
<dbReference type="EMBL" id="CP051180">
    <property type="protein sequence ID" value="QIZ77971.1"/>
    <property type="molecule type" value="Genomic_DNA"/>
</dbReference>
<protein>
    <submittedName>
        <fullName evidence="8">Rhomboid family intramembrane serine protease</fullName>
    </submittedName>
</protein>
<dbReference type="GO" id="GO:0004252">
    <property type="term" value="F:serine-type endopeptidase activity"/>
    <property type="evidence" value="ECO:0007669"/>
    <property type="project" value="InterPro"/>
</dbReference>
<evidence type="ECO:0000259" key="7">
    <source>
        <dbReference type="Pfam" id="PF01694"/>
    </source>
</evidence>